<accession>Q5BS02</accession>
<evidence type="ECO:0000256" key="1">
    <source>
        <dbReference type="ARBA" id="ARBA00005988"/>
    </source>
</evidence>
<reference evidence="3" key="1">
    <citation type="submission" date="2005-01" db="EMBL/GenBank/DDBJ databases">
        <authorList>
            <person name="Han Z."/>
        </authorList>
    </citation>
    <scope>NUCLEOTIDE SEQUENCE</scope>
</reference>
<dbReference type="Gene3D" id="3.40.630.10">
    <property type="entry name" value="Zn peptidases"/>
    <property type="match status" value="1"/>
</dbReference>
<dbReference type="GO" id="GO:0004181">
    <property type="term" value="F:metallocarboxypeptidase activity"/>
    <property type="evidence" value="ECO:0007669"/>
    <property type="project" value="InterPro"/>
</dbReference>
<dbReference type="GO" id="GO:0006508">
    <property type="term" value="P:proteolysis"/>
    <property type="evidence" value="ECO:0007669"/>
    <property type="project" value="InterPro"/>
</dbReference>
<feature type="domain" description="Peptidase M14" evidence="2">
    <location>
        <begin position="20"/>
        <end position="60"/>
    </location>
</feature>
<comment type="similarity">
    <text evidence="1">Belongs to the peptidase M14 family.</text>
</comment>
<dbReference type="EMBL" id="AY915462">
    <property type="protein sequence ID" value="AAX30683.1"/>
    <property type="molecule type" value="mRNA"/>
</dbReference>
<evidence type="ECO:0000313" key="3">
    <source>
        <dbReference type="EMBL" id="AAX30683.1"/>
    </source>
</evidence>
<dbReference type="InterPro" id="IPR000834">
    <property type="entry name" value="Peptidase_M14"/>
</dbReference>
<dbReference type="GO" id="GO:0008270">
    <property type="term" value="F:zinc ion binding"/>
    <property type="evidence" value="ECO:0007669"/>
    <property type="project" value="InterPro"/>
</dbReference>
<dbReference type="SUPFAM" id="SSF53187">
    <property type="entry name" value="Zn-dependent exopeptidases"/>
    <property type="match status" value="1"/>
</dbReference>
<sequence>MSSYLRTGRQKPYYKSFNEIIQYLDQLSQMHSHLTVENFGFTAEGRPMKGVKVSVGKIHRHKLIKHFFV</sequence>
<reference evidence="3" key="2">
    <citation type="journal article" date="2006" name="PLoS Pathog.">
        <title>New perspectives on host-parasite interplay by comparative transcriptomic and proteomic analyses of Schistosoma japonicum.</title>
        <authorList>
            <person name="Liu F."/>
            <person name="Lu J."/>
            <person name="Hu W."/>
            <person name="Wang S.Y."/>
            <person name="Cui S.J."/>
            <person name="Chi M."/>
            <person name="Yan Q."/>
            <person name="Wang X.R."/>
            <person name="Song H.D."/>
            <person name="Xu X.N."/>
            <person name="Wang J.J."/>
            <person name="Zhang X.L."/>
            <person name="Zhang X."/>
            <person name="Wang Z.Q."/>
            <person name="Xue C.L."/>
            <person name="Brindley P.J."/>
            <person name="McManus D.P."/>
            <person name="Yang P.Y."/>
            <person name="Feng Z."/>
            <person name="Chen Z."/>
            <person name="Han Z.G."/>
        </authorList>
    </citation>
    <scope>NUCLEOTIDE SEQUENCE</scope>
</reference>
<organism evidence="3">
    <name type="scientific">Schistosoma japonicum</name>
    <name type="common">Blood fluke</name>
    <dbReference type="NCBI Taxonomy" id="6182"/>
    <lineage>
        <taxon>Eukaryota</taxon>
        <taxon>Metazoa</taxon>
        <taxon>Spiralia</taxon>
        <taxon>Lophotrochozoa</taxon>
        <taxon>Platyhelminthes</taxon>
        <taxon>Trematoda</taxon>
        <taxon>Digenea</taxon>
        <taxon>Strigeidida</taxon>
        <taxon>Schistosomatoidea</taxon>
        <taxon>Schistosomatidae</taxon>
        <taxon>Schistosoma</taxon>
    </lineage>
</organism>
<name>Q5BS02_SCHJA</name>
<evidence type="ECO:0000259" key="2">
    <source>
        <dbReference type="Pfam" id="PF00246"/>
    </source>
</evidence>
<dbReference type="AlphaFoldDB" id="Q5BS02"/>
<dbReference type="Pfam" id="PF00246">
    <property type="entry name" value="Peptidase_M14"/>
    <property type="match status" value="1"/>
</dbReference>
<protein>
    <submittedName>
        <fullName evidence="3">SJCHGC06892 protein</fullName>
    </submittedName>
</protein>
<proteinExistence type="evidence at transcript level"/>